<evidence type="ECO:0000313" key="6">
    <source>
        <dbReference type="Proteomes" id="UP000239007"/>
    </source>
</evidence>
<dbReference type="NCBIfam" id="TIGR03421">
    <property type="entry name" value="FeS_CyaY"/>
    <property type="match status" value="1"/>
</dbReference>
<name>A0A2S7US66_9GAMM</name>
<proteinExistence type="inferred from homology"/>
<dbReference type="SMART" id="SM01219">
    <property type="entry name" value="Frataxin_Cyay"/>
    <property type="match status" value="1"/>
</dbReference>
<comment type="caution">
    <text evidence="5">The sequence shown here is derived from an EMBL/GenBank/DDBJ whole genome shotgun (WGS) entry which is preliminary data.</text>
</comment>
<evidence type="ECO:0000313" key="5">
    <source>
        <dbReference type="EMBL" id="PQJ52589.1"/>
    </source>
</evidence>
<dbReference type="CDD" id="cd00503">
    <property type="entry name" value="Frataxin"/>
    <property type="match status" value="1"/>
</dbReference>
<evidence type="ECO:0000256" key="3">
    <source>
        <dbReference type="ARBA" id="ARBA00023004"/>
    </source>
</evidence>
<dbReference type="AlphaFoldDB" id="A0A2S7US66"/>
<keyword evidence="6" id="KW-1185">Reference proteome</keyword>
<dbReference type="OrthoDB" id="285675at2"/>
<organism evidence="5 6">
    <name type="scientific">Psychrosphaera saromensis</name>
    <dbReference type="NCBI Taxonomy" id="716813"/>
    <lineage>
        <taxon>Bacteria</taxon>
        <taxon>Pseudomonadati</taxon>
        <taxon>Pseudomonadota</taxon>
        <taxon>Gammaproteobacteria</taxon>
        <taxon>Alteromonadales</taxon>
        <taxon>Pseudoalteromonadaceae</taxon>
        <taxon>Psychrosphaera</taxon>
    </lineage>
</organism>
<dbReference type="RefSeq" id="WP_105051053.1">
    <property type="nucleotide sequence ID" value="NZ_BMYG01000004.1"/>
</dbReference>
<dbReference type="InterPro" id="IPR020895">
    <property type="entry name" value="Frataxin_CS"/>
</dbReference>
<dbReference type="InterPro" id="IPR047584">
    <property type="entry name" value="CyaY"/>
</dbReference>
<sequence>MNDSEYHKLADEFLNNLQDAIDEVEFDLDYESAGGLVEVIFPNASKIIVNKQAPLHQIWVATKANGHHFEYIDGKWIDNRGGSELWALLSEAATKQAGEKITLAI</sequence>
<reference evidence="5 6" key="1">
    <citation type="submission" date="2016-12" db="EMBL/GenBank/DDBJ databases">
        <title>Diversity of luminous bacteria.</title>
        <authorList>
            <person name="Yoshizawa S."/>
            <person name="Kogure K."/>
        </authorList>
    </citation>
    <scope>NUCLEOTIDE SEQUENCE [LARGE SCALE GENOMIC DNA]</scope>
    <source>
        <strain evidence="5 6">SA4-48</strain>
    </source>
</reference>
<dbReference type="PANTHER" id="PTHR16821">
    <property type="entry name" value="FRATAXIN"/>
    <property type="match status" value="1"/>
</dbReference>
<evidence type="ECO:0000256" key="4">
    <source>
        <dbReference type="HAMAP-Rule" id="MF_00142"/>
    </source>
</evidence>
<evidence type="ECO:0000256" key="1">
    <source>
        <dbReference type="ARBA" id="ARBA00008183"/>
    </source>
</evidence>
<dbReference type="HAMAP" id="MF_00142">
    <property type="entry name" value="CyaY"/>
    <property type="match status" value="1"/>
</dbReference>
<accession>A0A2S7US66</accession>
<evidence type="ECO:0000256" key="2">
    <source>
        <dbReference type="ARBA" id="ARBA00022723"/>
    </source>
</evidence>
<dbReference type="Gene3D" id="3.30.920.10">
    <property type="entry name" value="Frataxin/CyaY"/>
    <property type="match status" value="1"/>
</dbReference>
<comment type="similarity">
    <text evidence="1 4">Belongs to the frataxin family.</text>
</comment>
<dbReference type="Proteomes" id="UP000239007">
    <property type="component" value="Unassembled WGS sequence"/>
</dbReference>
<dbReference type="InterPro" id="IPR002908">
    <property type="entry name" value="Frataxin/CyaY"/>
</dbReference>
<dbReference type="EMBL" id="MSCH01000003">
    <property type="protein sequence ID" value="PQJ52589.1"/>
    <property type="molecule type" value="Genomic_DNA"/>
</dbReference>
<dbReference type="PROSITE" id="PS01344">
    <property type="entry name" value="FRATAXIN_1"/>
    <property type="match status" value="1"/>
</dbReference>
<dbReference type="GO" id="GO:0008198">
    <property type="term" value="F:ferrous iron binding"/>
    <property type="evidence" value="ECO:0007669"/>
    <property type="project" value="TreeGrafter"/>
</dbReference>
<dbReference type="GO" id="GO:0005829">
    <property type="term" value="C:cytosol"/>
    <property type="evidence" value="ECO:0007669"/>
    <property type="project" value="TreeGrafter"/>
</dbReference>
<keyword evidence="2 4" id="KW-0479">Metal-binding</keyword>
<dbReference type="PROSITE" id="PS50810">
    <property type="entry name" value="FRATAXIN_2"/>
    <property type="match status" value="1"/>
</dbReference>
<dbReference type="PANTHER" id="PTHR16821:SF2">
    <property type="entry name" value="FRATAXIN, MITOCHONDRIAL"/>
    <property type="match status" value="1"/>
</dbReference>
<dbReference type="GO" id="GO:0016226">
    <property type="term" value="P:iron-sulfur cluster assembly"/>
    <property type="evidence" value="ECO:0007669"/>
    <property type="project" value="UniProtKB-UniRule"/>
</dbReference>
<gene>
    <name evidence="4" type="primary">cyaY</name>
    <name evidence="5" type="ORF">BTO11_02265</name>
</gene>
<dbReference type="Pfam" id="PF01491">
    <property type="entry name" value="Frataxin_Cyay"/>
    <property type="match status" value="1"/>
</dbReference>
<comment type="function">
    <text evidence="4">Involved in iron-sulfur (Fe-S) cluster assembly. May act as a regulator of Fe-S biogenesis.</text>
</comment>
<protein>
    <recommendedName>
        <fullName evidence="4">Iron-sulfur cluster assembly protein CyaY</fullName>
    </recommendedName>
</protein>
<keyword evidence="3 4" id="KW-0408">Iron</keyword>
<dbReference type="GO" id="GO:0008199">
    <property type="term" value="F:ferric iron binding"/>
    <property type="evidence" value="ECO:0007669"/>
    <property type="project" value="InterPro"/>
</dbReference>
<dbReference type="SUPFAM" id="SSF55387">
    <property type="entry name" value="Frataxin/Nqo15-like"/>
    <property type="match status" value="1"/>
</dbReference>
<dbReference type="InterPro" id="IPR036524">
    <property type="entry name" value="Frataxin/CyaY_sf"/>
</dbReference>